<organism evidence="2 3">
    <name type="scientific">Paraburkholderia sprentiae WSM5005</name>
    <dbReference type="NCBI Taxonomy" id="754502"/>
    <lineage>
        <taxon>Bacteria</taxon>
        <taxon>Pseudomonadati</taxon>
        <taxon>Pseudomonadota</taxon>
        <taxon>Betaproteobacteria</taxon>
        <taxon>Burkholderiales</taxon>
        <taxon>Burkholderiaceae</taxon>
        <taxon>Paraburkholderia</taxon>
    </lineage>
</organism>
<accession>A0A8F4QIR4</accession>
<sequence>MSDEDKIAYFRVNKLLWRWTRCEGAEGCTVVREGQLSIDKAPPPLSKQPELTVTSNGPAPESHRPAPLVKFIDDIE</sequence>
<reference evidence="2" key="1">
    <citation type="submission" date="2016-09" db="EMBL/GenBank/DDBJ databases">
        <title>The Complete Genome of Burkholderia sprentiae wsm5005.</title>
        <authorList>
            <person name="De Meyer S."/>
            <person name="Wang P."/>
            <person name="Terpolilli J."/>
        </authorList>
    </citation>
    <scope>NUCLEOTIDE SEQUENCE [LARGE SCALE GENOMIC DNA]</scope>
    <source>
        <strain evidence="2">WSM5005</strain>
    </source>
</reference>
<dbReference type="Proteomes" id="UP000179860">
    <property type="component" value="Chromosome 2"/>
</dbReference>
<keyword evidence="3" id="KW-1185">Reference proteome</keyword>
<dbReference type="RefSeq" id="WP_154671742.1">
    <property type="nucleotide sequence ID" value="NZ_CP017562.2"/>
</dbReference>
<evidence type="ECO:0000313" key="2">
    <source>
        <dbReference type="EMBL" id="QXE07279.1"/>
    </source>
</evidence>
<feature type="region of interest" description="Disordered" evidence="1">
    <location>
        <begin position="39"/>
        <end position="65"/>
    </location>
</feature>
<gene>
    <name evidence="2" type="ORF">BJG93_35540</name>
</gene>
<evidence type="ECO:0000256" key="1">
    <source>
        <dbReference type="SAM" id="MobiDB-lite"/>
    </source>
</evidence>
<dbReference type="AlphaFoldDB" id="A0A8F4QIR4"/>
<protein>
    <submittedName>
        <fullName evidence="2">Uncharacterized protein</fullName>
    </submittedName>
</protein>
<dbReference type="KEGG" id="pspw:BJG93_35540"/>
<name>A0A8F4QIR4_9BURK</name>
<evidence type="ECO:0000313" key="3">
    <source>
        <dbReference type="Proteomes" id="UP000179860"/>
    </source>
</evidence>
<dbReference type="EMBL" id="CP017562">
    <property type="protein sequence ID" value="QXE07279.1"/>
    <property type="molecule type" value="Genomic_DNA"/>
</dbReference>
<proteinExistence type="predicted"/>